<dbReference type="GO" id="GO:0061371">
    <property type="term" value="P:determination of heart left/right asymmetry"/>
    <property type="evidence" value="ECO:0007669"/>
    <property type="project" value="Ensembl"/>
</dbReference>
<evidence type="ECO:0000259" key="4">
    <source>
        <dbReference type="Pfam" id="PF21773"/>
    </source>
</evidence>
<dbReference type="OrthoDB" id="10255247at2759"/>
<feature type="region of interest" description="Disordered" evidence="3">
    <location>
        <begin position="535"/>
        <end position="556"/>
    </location>
</feature>
<dbReference type="GO" id="GO:0035264">
    <property type="term" value="P:multicellular organism growth"/>
    <property type="evidence" value="ECO:0007669"/>
    <property type="project" value="Ensembl"/>
</dbReference>
<gene>
    <name evidence="5" type="primary">ODAD3</name>
</gene>
<feature type="coiled-coil region" evidence="2">
    <location>
        <begin position="247"/>
        <end position="279"/>
    </location>
</feature>
<dbReference type="GO" id="GO:0036064">
    <property type="term" value="C:ciliary basal body"/>
    <property type="evidence" value="ECO:0007669"/>
    <property type="project" value="Ensembl"/>
</dbReference>
<proteinExistence type="predicted"/>
<dbReference type="AlphaFoldDB" id="A0A8C4YNL7"/>
<sequence length="556" mass="63826">MPATLGPAGVKPPVHEQISELQNKIQLLEGDRKAFYESSQWTIKKNRESIQWLRQENKKLHKKLVAILAQGDAQIIKEVFRDRAAEKALLKNKSGEGAIEVINHRLCEKINRLNDLKHQVEVRKRRLEQLQLQYDSKVQEARGSQAVVEEGDAEAAKTLRRLENQLEKARLKVEEAEHVTSLYRQLKAHMQEESLTAQTQLDTLEAEILRLHHELHGLQAMNTEAQVTRDAAREQLQLQEDSVYRDRQMWELKLMELKKQAEERRAQNERAERRTLRERLPLQTEELLSDAQRSKGTGLRAKQLLGTAAAVEETFEKIKVATGVTNSRDVVRRFLAQGDTFQQLEQLTTKNEEALVRLREEEEALQAELQGLTYSGEARVMGAQRLLEELRAHLRQEEMQRDAAKRQLDKVTRVLLVAKAGVEHLASKVQHIWLESGRFAGAPPDKAAGDYVLELLAETEEKLLQVLAELSDHDQRELLQKITEEEFHANLEGRLPSANVRVKLPVAQKQDMYYEEEASGDEGDVVTRAALKRQSQQIIEARTKRRSRPKKKEAKP</sequence>
<dbReference type="GO" id="GO:0090660">
    <property type="term" value="P:cerebrospinal fluid circulation"/>
    <property type="evidence" value="ECO:0007669"/>
    <property type="project" value="Ensembl"/>
</dbReference>
<dbReference type="GO" id="GO:1902017">
    <property type="term" value="P:regulation of cilium assembly"/>
    <property type="evidence" value="ECO:0007669"/>
    <property type="project" value="Ensembl"/>
</dbReference>
<reference evidence="5" key="2">
    <citation type="submission" date="2025-09" db="UniProtKB">
        <authorList>
            <consortium name="Ensembl"/>
        </authorList>
    </citation>
    <scope>IDENTIFICATION</scope>
</reference>
<reference evidence="5" key="1">
    <citation type="submission" date="2025-08" db="UniProtKB">
        <authorList>
            <consortium name="Ensembl"/>
        </authorList>
    </citation>
    <scope>IDENTIFICATION</scope>
</reference>
<evidence type="ECO:0000256" key="3">
    <source>
        <dbReference type="SAM" id="MobiDB-lite"/>
    </source>
</evidence>
<dbReference type="GO" id="GO:0097542">
    <property type="term" value="C:ciliary tip"/>
    <property type="evidence" value="ECO:0007669"/>
    <property type="project" value="TreeGrafter"/>
</dbReference>
<evidence type="ECO:0000313" key="6">
    <source>
        <dbReference type="Proteomes" id="UP000694390"/>
    </source>
</evidence>
<evidence type="ECO:0000313" key="5">
    <source>
        <dbReference type="Ensembl" id="ENSGEVP00005027636.1"/>
    </source>
</evidence>
<dbReference type="GO" id="GO:0035253">
    <property type="term" value="C:ciliary rootlet"/>
    <property type="evidence" value="ECO:0007669"/>
    <property type="project" value="TreeGrafter"/>
</dbReference>
<dbReference type="GO" id="GO:0007283">
    <property type="term" value="P:spermatogenesis"/>
    <property type="evidence" value="ECO:0007669"/>
    <property type="project" value="Ensembl"/>
</dbReference>
<evidence type="ECO:0000256" key="1">
    <source>
        <dbReference type="ARBA" id="ARBA00023054"/>
    </source>
</evidence>
<feature type="coiled-coil region" evidence="2">
    <location>
        <begin position="110"/>
        <end position="221"/>
    </location>
</feature>
<dbReference type="GO" id="GO:0072520">
    <property type="term" value="P:seminiferous tubule development"/>
    <property type="evidence" value="ECO:0007669"/>
    <property type="project" value="Ensembl"/>
</dbReference>
<dbReference type="InterPro" id="IPR033192">
    <property type="entry name" value="ODAD3"/>
</dbReference>
<feature type="domain" description="ODAD1 central coiled coil region" evidence="4">
    <location>
        <begin position="157"/>
        <end position="430"/>
    </location>
</feature>
<dbReference type="GO" id="GO:0005930">
    <property type="term" value="C:axoneme"/>
    <property type="evidence" value="ECO:0007669"/>
    <property type="project" value="Ensembl"/>
</dbReference>
<dbReference type="GO" id="GO:0005576">
    <property type="term" value="C:extracellular region"/>
    <property type="evidence" value="ECO:0007669"/>
    <property type="project" value="GOC"/>
</dbReference>
<evidence type="ECO:0000256" key="2">
    <source>
        <dbReference type="SAM" id="Coils"/>
    </source>
</evidence>
<name>A0A8C4YNL7_9SAUR</name>
<dbReference type="GO" id="GO:0036158">
    <property type="term" value="P:outer dynein arm assembly"/>
    <property type="evidence" value="ECO:0007669"/>
    <property type="project" value="Ensembl"/>
</dbReference>
<dbReference type="GeneTree" id="ENSGT00940000153116"/>
<keyword evidence="1 2" id="KW-0175">Coiled coil</keyword>
<accession>A0A8C4YNL7</accession>
<dbReference type="Ensembl" id="ENSGEVT00005029062.1">
    <property type="protein sequence ID" value="ENSGEVP00005027636.1"/>
    <property type="gene ID" value="ENSGEVG00005019517.1"/>
</dbReference>
<dbReference type="GO" id="GO:0030317">
    <property type="term" value="P:flagellated sperm motility"/>
    <property type="evidence" value="ECO:0007669"/>
    <property type="project" value="Ensembl"/>
</dbReference>
<feature type="compositionally biased region" description="Basic residues" evidence="3">
    <location>
        <begin position="543"/>
        <end position="556"/>
    </location>
</feature>
<dbReference type="InterPro" id="IPR049258">
    <property type="entry name" value="ODAD1_CC"/>
</dbReference>
<feature type="coiled-coil region" evidence="2">
    <location>
        <begin position="341"/>
        <end position="414"/>
    </location>
</feature>
<organism evidence="5 6">
    <name type="scientific">Gopherus evgoodei</name>
    <name type="common">Goodes thornscrub tortoise</name>
    <dbReference type="NCBI Taxonomy" id="1825980"/>
    <lineage>
        <taxon>Eukaryota</taxon>
        <taxon>Metazoa</taxon>
        <taxon>Chordata</taxon>
        <taxon>Craniata</taxon>
        <taxon>Vertebrata</taxon>
        <taxon>Euteleostomi</taxon>
        <taxon>Archelosauria</taxon>
        <taxon>Testudinata</taxon>
        <taxon>Testudines</taxon>
        <taxon>Cryptodira</taxon>
        <taxon>Durocryptodira</taxon>
        <taxon>Testudinoidea</taxon>
        <taxon>Testudinidae</taxon>
        <taxon>Gopherus</taxon>
    </lineage>
</organism>
<dbReference type="GO" id="GO:0007338">
    <property type="term" value="P:single fertilization"/>
    <property type="evidence" value="ECO:0007669"/>
    <property type="project" value="Ensembl"/>
</dbReference>
<dbReference type="GO" id="GO:0060287">
    <property type="term" value="P:epithelial cilium movement involved in determination of left/right asymmetry"/>
    <property type="evidence" value="ECO:0007669"/>
    <property type="project" value="Ensembl"/>
</dbReference>
<dbReference type="GO" id="GO:0036126">
    <property type="term" value="C:sperm flagellum"/>
    <property type="evidence" value="ECO:0007669"/>
    <property type="project" value="Ensembl"/>
</dbReference>
<keyword evidence="6" id="KW-1185">Reference proteome</keyword>
<dbReference type="GO" id="GO:0000902">
    <property type="term" value="P:cell morphogenesis"/>
    <property type="evidence" value="ECO:0007669"/>
    <property type="project" value="Ensembl"/>
</dbReference>
<dbReference type="PANTHER" id="PTHR46518:SF1">
    <property type="entry name" value="OUTER DYNEIN ARM-DOCKING COMPLEX SUBUNIT 3"/>
    <property type="match status" value="1"/>
</dbReference>
<dbReference type="PANTHER" id="PTHR46518">
    <property type="entry name" value="COILED-COIL DOMAIN-CONTAINING PROTEIN 151"/>
    <property type="match status" value="1"/>
</dbReference>
<protein>
    <submittedName>
        <fullName evidence="5">Outer dynein arm docking complex subunit 3</fullName>
    </submittedName>
</protein>
<dbReference type="GO" id="GO:0048872">
    <property type="term" value="P:homeostasis of number of cells"/>
    <property type="evidence" value="ECO:0007669"/>
    <property type="project" value="Ensembl"/>
</dbReference>
<dbReference type="Proteomes" id="UP000694390">
    <property type="component" value="Unassembled WGS sequence"/>
</dbReference>
<dbReference type="GO" id="GO:0005814">
    <property type="term" value="C:centriole"/>
    <property type="evidence" value="ECO:0007669"/>
    <property type="project" value="Ensembl"/>
</dbReference>
<dbReference type="GO" id="GO:0007420">
    <property type="term" value="P:brain development"/>
    <property type="evidence" value="ECO:0007669"/>
    <property type="project" value="Ensembl"/>
</dbReference>
<dbReference type="Pfam" id="PF21773">
    <property type="entry name" value="ODAD1_CC"/>
    <property type="match status" value="1"/>
</dbReference>